<accession>A0A816Q8E1</accession>
<organism evidence="1">
    <name type="scientific">Brassica napus</name>
    <name type="common">Rape</name>
    <dbReference type="NCBI Taxonomy" id="3708"/>
    <lineage>
        <taxon>Eukaryota</taxon>
        <taxon>Viridiplantae</taxon>
        <taxon>Streptophyta</taxon>
        <taxon>Embryophyta</taxon>
        <taxon>Tracheophyta</taxon>
        <taxon>Spermatophyta</taxon>
        <taxon>Magnoliopsida</taxon>
        <taxon>eudicotyledons</taxon>
        <taxon>Gunneridae</taxon>
        <taxon>Pentapetalae</taxon>
        <taxon>rosids</taxon>
        <taxon>malvids</taxon>
        <taxon>Brassicales</taxon>
        <taxon>Brassicaceae</taxon>
        <taxon>Brassiceae</taxon>
        <taxon>Brassica</taxon>
    </lineage>
</organism>
<reference evidence="1" key="1">
    <citation type="submission" date="2021-01" db="EMBL/GenBank/DDBJ databases">
        <authorList>
            <consortium name="Genoscope - CEA"/>
            <person name="William W."/>
        </authorList>
    </citation>
    <scope>NUCLEOTIDE SEQUENCE</scope>
</reference>
<proteinExistence type="predicted"/>
<name>A0A816Q8E1_BRANA</name>
<sequence length="86" mass="10136">MEFWEGDGRRLFTIKREVSNIIVRVVVANLEWKVSLFRSLRKLESLKSNSDRPLRRRMKLCEAKTLGRGCLRVCLTVYKPKISVVR</sequence>
<gene>
    <name evidence="1" type="ORF">DARMORV10_C06P21780.1</name>
</gene>
<dbReference type="Proteomes" id="UP001295469">
    <property type="component" value="Chromosome C06"/>
</dbReference>
<dbReference type="EMBL" id="HG994370">
    <property type="protein sequence ID" value="CAF2058575.1"/>
    <property type="molecule type" value="Genomic_DNA"/>
</dbReference>
<dbReference type="AlphaFoldDB" id="A0A816Q8E1"/>
<evidence type="ECO:0000313" key="1">
    <source>
        <dbReference type="EMBL" id="CAF2058575.1"/>
    </source>
</evidence>
<protein>
    <submittedName>
        <fullName evidence="1">(rape) hypothetical protein</fullName>
    </submittedName>
</protein>